<evidence type="ECO:0000256" key="2">
    <source>
        <dbReference type="ARBA" id="ARBA00022741"/>
    </source>
</evidence>
<dbReference type="Gene3D" id="3.40.50.10050">
    <property type="entry name" value="Translation initiation factor IF- 2, domain 3"/>
    <property type="match status" value="1"/>
</dbReference>
<dbReference type="EMBL" id="BARS01013007">
    <property type="protein sequence ID" value="GAF92451.1"/>
    <property type="molecule type" value="Genomic_DNA"/>
</dbReference>
<feature type="domain" description="Translation elongation factor EFTu-like" evidence="4">
    <location>
        <begin position="68"/>
        <end position="135"/>
    </location>
</feature>
<proteinExistence type="predicted"/>
<dbReference type="GO" id="GO:0003743">
    <property type="term" value="F:translation initiation factor activity"/>
    <property type="evidence" value="ECO:0007669"/>
    <property type="project" value="InterPro"/>
</dbReference>
<keyword evidence="3" id="KW-0342">GTP-binding</keyword>
<name>X0TZB6_9ZZZZ</name>
<organism evidence="6">
    <name type="scientific">marine sediment metagenome</name>
    <dbReference type="NCBI Taxonomy" id="412755"/>
    <lineage>
        <taxon>unclassified sequences</taxon>
        <taxon>metagenomes</taxon>
        <taxon>ecological metagenomes</taxon>
    </lineage>
</organism>
<evidence type="ECO:0000259" key="4">
    <source>
        <dbReference type="Pfam" id="PF03144"/>
    </source>
</evidence>
<dbReference type="SUPFAM" id="SSF52156">
    <property type="entry name" value="Initiation factor IF2/eIF5b, domain 3"/>
    <property type="match status" value="1"/>
</dbReference>
<dbReference type="GO" id="GO:0005829">
    <property type="term" value="C:cytosol"/>
    <property type="evidence" value="ECO:0007669"/>
    <property type="project" value="TreeGrafter"/>
</dbReference>
<dbReference type="GO" id="GO:0005525">
    <property type="term" value="F:GTP binding"/>
    <property type="evidence" value="ECO:0007669"/>
    <property type="project" value="UniProtKB-KW"/>
</dbReference>
<dbReference type="InterPro" id="IPR036925">
    <property type="entry name" value="TIF_IF2_dom3_sf"/>
</dbReference>
<comment type="subcellular location">
    <subcellularLocation>
        <location evidence="1">Cytoplasm</location>
    </subcellularLocation>
</comment>
<dbReference type="InterPro" id="IPR004161">
    <property type="entry name" value="EFTu-like_2"/>
</dbReference>
<dbReference type="PANTHER" id="PTHR43381:SF5">
    <property type="entry name" value="TR-TYPE G DOMAIN-CONTAINING PROTEIN"/>
    <property type="match status" value="1"/>
</dbReference>
<dbReference type="Gene3D" id="2.40.30.10">
    <property type="entry name" value="Translation factors"/>
    <property type="match status" value="1"/>
</dbReference>
<reference evidence="6" key="1">
    <citation type="journal article" date="2014" name="Front. Microbiol.">
        <title>High frequency of phylogenetically diverse reductive dehalogenase-homologous genes in deep subseafloor sedimentary metagenomes.</title>
        <authorList>
            <person name="Kawai M."/>
            <person name="Futagami T."/>
            <person name="Toyoda A."/>
            <person name="Takaki Y."/>
            <person name="Nishi S."/>
            <person name="Hori S."/>
            <person name="Arai W."/>
            <person name="Tsubouchi T."/>
            <person name="Morono Y."/>
            <person name="Uchiyama I."/>
            <person name="Ito T."/>
            <person name="Fujiyama A."/>
            <person name="Inagaki F."/>
            <person name="Takami H."/>
        </authorList>
    </citation>
    <scope>NUCLEOTIDE SEQUENCE</scope>
    <source>
        <strain evidence="6">Expedition CK06-06</strain>
    </source>
</reference>
<evidence type="ECO:0000256" key="3">
    <source>
        <dbReference type="ARBA" id="ARBA00023134"/>
    </source>
</evidence>
<dbReference type="CDD" id="cd03692">
    <property type="entry name" value="mtIF2_IVc"/>
    <property type="match status" value="1"/>
</dbReference>
<protein>
    <submittedName>
        <fullName evidence="6">Uncharacterized protein</fullName>
    </submittedName>
</protein>
<dbReference type="InterPro" id="IPR000178">
    <property type="entry name" value="TF_IF2_bacterial-like"/>
</dbReference>
<evidence type="ECO:0000259" key="5">
    <source>
        <dbReference type="Pfam" id="PF11987"/>
    </source>
</evidence>
<dbReference type="AlphaFoldDB" id="X0TZB6"/>
<dbReference type="PROSITE" id="PS01176">
    <property type="entry name" value="IF2"/>
    <property type="match status" value="1"/>
</dbReference>
<evidence type="ECO:0000313" key="6">
    <source>
        <dbReference type="EMBL" id="GAF92451.1"/>
    </source>
</evidence>
<feature type="domain" description="Translation initiation factor IF- 2" evidence="5">
    <location>
        <begin position="1"/>
        <end position="37"/>
    </location>
</feature>
<evidence type="ECO:0000256" key="1">
    <source>
        <dbReference type="ARBA" id="ARBA00004496"/>
    </source>
</evidence>
<dbReference type="InterPro" id="IPR009000">
    <property type="entry name" value="Transl_B-barrel_sf"/>
</dbReference>
<gene>
    <name evidence="6" type="ORF">S01H1_22852</name>
</gene>
<dbReference type="Pfam" id="PF03144">
    <property type="entry name" value="GTP_EFTU_D2"/>
    <property type="match status" value="1"/>
</dbReference>
<dbReference type="SUPFAM" id="SSF50447">
    <property type="entry name" value="Translation proteins"/>
    <property type="match status" value="1"/>
</dbReference>
<dbReference type="InterPro" id="IPR023115">
    <property type="entry name" value="TIF_IF2_dom3"/>
</dbReference>
<accession>X0TZB6</accession>
<feature type="non-terminal residue" evidence="6">
    <location>
        <position position="1"/>
    </location>
</feature>
<dbReference type="GO" id="GO:0003924">
    <property type="term" value="F:GTPase activity"/>
    <property type="evidence" value="ECO:0007669"/>
    <property type="project" value="InterPro"/>
</dbReference>
<keyword evidence="2" id="KW-0547">Nucleotide-binding</keyword>
<dbReference type="FunFam" id="2.40.30.10:FF:000008">
    <property type="entry name" value="Translation initiation factor IF-2"/>
    <property type="match status" value="1"/>
</dbReference>
<dbReference type="Pfam" id="PF11987">
    <property type="entry name" value="IF-2"/>
    <property type="match status" value="1"/>
</dbReference>
<sequence length="146" mass="16609">VIGFNVVADQASRKVAENEGVNIRIYDIIYRLTEDIEKALKGMLEPEIREVVLGRAEVREIYRIPRIGHIAGCMVLAGELRRNENIRVLRGEEVVFDGQVASLKHEKDDIREIREGFECGVGLKDFDKFETGDILECYTEETVAVE</sequence>
<comment type="caution">
    <text evidence="6">The sequence shown here is derived from an EMBL/GenBank/DDBJ whole genome shotgun (WGS) entry which is preliminary data.</text>
</comment>
<dbReference type="InterPro" id="IPR015760">
    <property type="entry name" value="TIF_IF2"/>
</dbReference>
<dbReference type="PANTHER" id="PTHR43381">
    <property type="entry name" value="TRANSLATION INITIATION FACTOR IF-2-RELATED"/>
    <property type="match status" value="1"/>
</dbReference>